<dbReference type="InterPro" id="IPR050740">
    <property type="entry name" value="Aldehyde_DH_Superfamily"/>
</dbReference>
<evidence type="ECO:0000313" key="4">
    <source>
        <dbReference type="EMBL" id="MBF9233838.1"/>
    </source>
</evidence>
<dbReference type="InterPro" id="IPR016162">
    <property type="entry name" value="Ald_DH_N"/>
</dbReference>
<evidence type="ECO:0000256" key="2">
    <source>
        <dbReference type="ARBA" id="ARBA00023002"/>
    </source>
</evidence>
<name>A0A931BSH2_9HYPH</name>
<sequence>MYPNANLFISGRWRPAQGGEVGPVFNPATEEEIGTFAIASIGDLEEAVSAASSSFAGWRALGPLERSGILRKASALVRERAGAIATIMTAEQGKPLAEAEREVLNSADIVEWFAEEGRRTYGRVIPARTPNVVQTVFREPLGVVAGFSPWNFPIAQAARKIGAALSAGCPIILKGPEDTPSCCAEFVRAFADAGVPAGVVSLVFGVPNDISDFLIAHPAIRKISFTGSTAVGKMLAAKAGAQMKRCTMELGGHAPAIVCDDADFDRAVKTLAMAKFRNAGQVCIAPTRFLVQRGVYDRFLDAFIESAKSIRVGDGSNETTTMGPLAHGRRMEAMEELVADGTRTGGEIHLGGKRVGNKGHFFAPTVISGLGKEARLMNEEPFGPLALFAPFTEIEEVIEEANRLPYGLATYAFTGSSSAAHKLSSGIETGMMTINHHGMSLPELPHGGVKDSGYGSEGGAEALEGYMTFKFVTHAMT</sequence>
<dbReference type="InterPro" id="IPR016160">
    <property type="entry name" value="Ald_DH_CS_CYS"/>
</dbReference>
<dbReference type="FunFam" id="3.40.605.10:FF:000033">
    <property type="entry name" value="NAD-dependent succinate-semialdehyde dehydrogenase"/>
    <property type="match status" value="1"/>
</dbReference>
<dbReference type="Proteomes" id="UP000599312">
    <property type="component" value="Unassembled WGS sequence"/>
</dbReference>
<dbReference type="PANTHER" id="PTHR43353">
    <property type="entry name" value="SUCCINATE-SEMIALDEHYDE DEHYDROGENASE, MITOCHONDRIAL"/>
    <property type="match status" value="1"/>
</dbReference>
<protein>
    <submittedName>
        <fullName evidence="4">NAD-dependent succinate-semialdehyde dehydrogenase</fullName>
    </submittedName>
</protein>
<dbReference type="FunFam" id="3.40.309.10:FF:000009">
    <property type="entry name" value="Aldehyde dehydrogenase A"/>
    <property type="match status" value="1"/>
</dbReference>
<dbReference type="InterPro" id="IPR016161">
    <property type="entry name" value="Ald_DH/histidinol_DH"/>
</dbReference>
<keyword evidence="2" id="KW-0560">Oxidoreductase</keyword>
<dbReference type="PANTHER" id="PTHR43353:SF6">
    <property type="entry name" value="CYTOPLASMIC ALDEHYDE DEHYDROGENASE (EUROFUNG)"/>
    <property type="match status" value="1"/>
</dbReference>
<dbReference type="EMBL" id="JADQDO010000004">
    <property type="protein sequence ID" value="MBF9233838.1"/>
    <property type="molecule type" value="Genomic_DNA"/>
</dbReference>
<dbReference type="InterPro" id="IPR015590">
    <property type="entry name" value="Aldehyde_DH_dom"/>
</dbReference>
<evidence type="ECO:0000259" key="3">
    <source>
        <dbReference type="Pfam" id="PF00171"/>
    </source>
</evidence>
<dbReference type="SUPFAM" id="SSF53720">
    <property type="entry name" value="ALDH-like"/>
    <property type="match status" value="1"/>
</dbReference>
<keyword evidence="5" id="KW-1185">Reference proteome</keyword>
<comment type="similarity">
    <text evidence="1">Belongs to the aldehyde dehydrogenase family.</text>
</comment>
<dbReference type="Gene3D" id="3.40.605.10">
    <property type="entry name" value="Aldehyde Dehydrogenase, Chain A, domain 1"/>
    <property type="match status" value="1"/>
</dbReference>
<feature type="domain" description="Aldehyde dehydrogenase" evidence="3">
    <location>
        <begin position="13"/>
        <end position="472"/>
    </location>
</feature>
<organism evidence="4 5">
    <name type="scientific">Microvirga alba</name>
    <dbReference type="NCBI Taxonomy" id="2791025"/>
    <lineage>
        <taxon>Bacteria</taxon>
        <taxon>Pseudomonadati</taxon>
        <taxon>Pseudomonadota</taxon>
        <taxon>Alphaproteobacteria</taxon>
        <taxon>Hyphomicrobiales</taxon>
        <taxon>Methylobacteriaceae</taxon>
        <taxon>Microvirga</taxon>
    </lineage>
</organism>
<dbReference type="RefSeq" id="WP_196271830.1">
    <property type="nucleotide sequence ID" value="NZ_JADQDO010000004.1"/>
</dbReference>
<dbReference type="CDD" id="cd07103">
    <property type="entry name" value="ALDH_F5_SSADH_GabD"/>
    <property type="match status" value="1"/>
</dbReference>
<proteinExistence type="inferred from homology"/>
<dbReference type="AlphaFoldDB" id="A0A931BSH2"/>
<dbReference type="GO" id="GO:0009450">
    <property type="term" value="P:gamma-aminobutyric acid catabolic process"/>
    <property type="evidence" value="ECO:0007669"/>
    <property type="project" value="TreeGrafter"/>
</dbReference>
<evidence type="ECO:0000313" key="5">
    <source>
        <dbReference type="Proteomes" id="UP000599312"/>
    </source>
</evidence>
<comment type="caution">
    <text evidence="4">The sequence shown here is derived from an EMBL/GenBank/DDBJ whole genome shotgun (WGS) entry which is preliminary data.</text>
</comment>
<dbReference type="InterPro" id="IPR016163">
    <property type="entry name" value="Ald_DH_C"/>
</dbReference>
<dbReference type="Gene3D" id="3.40.309.10">
    <property type="entry name" value="Aldehyde Dehydrogenase, Chain A, domain 2"/>
    <property type="match status" value="1"/>
</dbReference>
<gene>
    <name evidence="4" type="ORF">I2H38_10670</name>
</gene>
<accession>A0A931BSH2</accession>
<dbReference type="Pfam" id="PF00171">
    <property type="entry name" value="Aldedh"/>
    <property type="match status" value="1"/>
</dbReference>
<evidence type="ECO:0000256" key="1">
    <source>
        <dbReference type="ARBA" id="ARBA00009986"/>
    </source>
</evidence>
<dbReference type="PROSITE" id="PS00070">
    <property type="entry name" value="ALDEHYDE_DEHYDR_CYS"/>
    <property type="match status" value="1"/>
</dbReference>
<dbReference type="GO" id="GO:0004777">
    <property type="term" value="F:succinate-semialdehyde dehydrogenase (NAD+) activity"/>
    <property type="evidence" value="ECO:0007669"/>
    <property type="project" value="TreeGrafter"/>
</dbReference>
<reference evidence="4" key="1">
    <citation type="submission" date="2020-11" db="EMBL/GenBank/DDBJ databases">
        <authorList>
            <person name="Kim M.K."/>
        </authorList>
    </citation>
    <scope>NUCLEOTIDE SEQUENCE</scope>
    <source>
        <strain evidence="4">BT350</strain>
    </source>
</reference>